<proteinExistence type="predicted"/>
<protein>
    <submittedName>
        <fullName evidence="2">EAL domain-containing protein</fullName>
    </submittedName>
</protein>
<organism evidence="2 3">
    <name type="scientific">Henriciella mobilis</name>
    <dbReference type="NCBI Taxonomy" id="2305467"/>
    <lineage>
        <taxon>Bacteria</taxon>
        <taxon>Pseudomonadati</taxon>
        <taxon>Pseudomonadota</taxon>
        <taxon>Alphaproteobacteria</taxon>
        <taxon>Hyphomonadales</taxon>
        <taxon>Hyphomonadaceae</taxon>
        <taxon>Henriciella</taxon>
    </lineage>
</organism>
<dbReference type="Gene3D" id="3.20.20.450">
    <property type="entry name" value="EAL domain"/>
    <property type="match status" value="1"/>
</dbReference>
<reference evidence="2 3" key="1">
    <citation type="submission" date="2018-08" db="EMBL/GenBank/DDBJ databases">
        <title>Henriciella mobilis sp. nov., isolated from seawater.</title>
        <authorList>
            <person name="Cheng H."/>
            <person name="Wu Y.-H."/>
            <person name="Xu X.-W."/>
            <person name="Guo L.-L."/>
        </authorList>
    </citation>
    <scope>NUCLEOTIDE SEQUENCE [LARGE SCALE GENOMIC DNA]</scope>
    <source>
        <strain evidence="2 3">JN25</strain>
    </source>
</reference>
<dbReference type="AlphaFoldDB" id="A0A399RFB3"/>
<evidence type="ECO:0000313" key="2">
    <source>
        <dbReference type="EMBL" id="RIJ28269.1"/>
    </source>
</evidence>
<comment type="caution">
    <text evidence="2">The sequence shown here is derived from an EMBL/GenBank/DDBJ whole genome shotgun (WGS) entry which is preliminary data.</text>
</comment>
<dbReference type="InterPro" id="IPR001633">
    <property type="entry name" value="EAL_dom"/>
</dbReference>
<accession>A0A399RFB3</accession>
<gene>
    <name evidence="2" type="ORF">D1223_12775</name>
</gene>
<dbReference type="SUPFAM" id="SSF141868">
    <property type="entry name" value="EAL domain-like"/>
    <property type="match status" value="1"/>
</dbReference>
<dbReference type="EMBL" id="QWFX01000013">
    <property type="protein sequence ID" value="RIJ28269.1"/>
    <property type="molecule type" value="Genomic_DNA"/>
</dbReference>
<feature type="domain" description="EAL" evidence="1">
    <location>
        <begin position="21"/>
        <end position="184"/>
    </location>
</feature>
<dbReference type="InterPro" id="IPR035919">
    <property type="entry name" value="EAL_sf"/>
</dbReference>
<keyword evidence="3" id="KW-1185">Reference proteome</keyword>
<dbReference type="Pfam" id="PF00563">
    <property type="entry name" value="EAL"/>
    <property type="match status" value="1"/>
</dbReference>
<evidence type="ECO:0000259" key="1">
    <source>
        <dbReference type="Pfam" id="PF00563"/>
    </source>
</evidence>
<sequence length="228" mass="24871">MQHARMRVQSTGPVAGAGRLLRFEPVVHLVTGDVTCAAVQSTRRYEELAAFGASGLVSNVDSPANWLSDMIEDVALRARVTDMDVRPIHLEAPVSAMMHPDTPIACEAAAARSRLLPQEICIEVTDASLSQSRKDVTRSIENLRRKGFRIGVIATHSWNTPLDTGLRLMLDTVRVDSRKLFRDEDLMNRVEAAVACGISVIAEGARYRDGHELASIGVELAMRPSADA</sequence>
<dbReference type="Proteomes" id="UP000266385">
    <property type="component" value="Unassembled WGS sequence"/>
</dbReference>
<name>A0A399RFB3_9PROT</name>
<evidence type="ECO:0000313" key="3">
    <source>
        <dbReference type="Proteomes" id="UP000266385"/>
    </source>
</evidence>